<dbReference type="GO" id="GO:0005635">
    <property type="term" value="C:nuclear envelope"/>
    <property type="evidence" value="ECO:0007669"/>
    <property type="project" value="TreeGrafter"/>
</dbReference>
<sequence length="772" mass="91166">MALASRDRLNRMKTDKDEFLNLFRGQRKEMFEKKLAEFEARVSEERKKRLYERKEKRREDRRQKWIQERAKEEKRRKGEQLKREREEREARKKLEAEKRKNKSRLAKLEKQAEKQRQRKRKAEEKKAKRRQELEKSSGRDDGKEDRPKPFAGRPGERPSWRDREREEEEEGGRDGQAWRPAGAREGGGWREREKQRSESWKKETSPTKRYEEEEEPKGERWRGKRGAPREDKPPARGISPPRDTLRSRGEDRVPSRDGGDRGKFGERRRDGRHFERCRDDKDFGRGKEREQTSSTYCIQLILYSGRDDGKEDRPKLIAGRPGERPSWRDREREKEEEGGRDGQALRPAGAREGGGWREREIQRSESWKKMTRGSIHKKSFNFIHYLGQSMWGNPHILEKCQKMILMMTKILLDLLDIHPISFIQLVRPTLEFVVTYNFSLSEKGLLFERFSVNCFNLMRGILSSDVYRPMKSPELTDTVKMEAYKIKMDFFQFGTLREICHRLVSQYFLLTSEDLSNWDADPEGFCLEEGGDSYKYSLRPSSEVLYLTMFKEFRTSLTPVVLEMVQAVQNPCDPEDMVAILRKDAGESNLIVFDDGFNDIYRIIHRRIIWLCGQWVGVKMSSSLRPTLYQAIISLLNQSEDLVFLDSMFSQLFELLKEVQECDTKVILDMWYEENDGPKEEGWWGERGAHGEDKPPARGISPPRDTWRSNGEDRVPSRDNGDRGGFGERRRDDGDFGRGREDKDFGRGKEREKNKLYEIKIFRVVYLVKLCC</sequence>
<dbReference type="GO" id="GO:0005829">
    <property type="term" value="C:cytosol"/>
    <property type="evidence" value="ECO:0007669"/>
    <property type="project" value="TreeGrafter"/>
</dbReference>
<dbReference type="HOGENOM" id="CLU_362168_0_0_1"/>
<proteinExistence type="predicted"/>
<dbReference type="InterPro" id="IPR016024">
    <property type="entry name" value="ARM-type_fold"/>
</dbReference>
<accession>K1Q7I6</accession>
<feature type="compositionally biased region" description="Basic and acidic residues" evidence="1">
    <location>
        <begin position="682"/>
        <end position="696"/>
    </location>
</feature>
<feature type="compositionally biased region" description="Basic and acidic residues" evidence="1">
    <location>
        <begin position="243"/>
        <end position="291"/>
    </location>
</feature>
<evidence type="ECO:0000256" key="1">
    <source>
        <dbReference type="SAM" id="MobiDB-lite"/>
    </source>
</evidence>
<organism evidence="2">
    <name type="scientific">Magallana gigas</name>
    <name type="common">Pacific oyster</name>
    <name type="synonym">Crassostrea gigas</name>
    <dbReference type="NCBI Taxonomy" id="29159"/>
    <lineage>
        <taxon>Eukaryota</taxon>
        <taxon>Metazoa</taxon>
        <taxon>Spiralia</taxon>
        <taxon>Lophotrochozoa</taxon>
        <taxon>Mollusca</taxon>
        <taxon>Bivalvia</taxon>
        <taxon>Autobranchia</taxon>
        <taxon>Pteriomorphia</taxon>
        <taxon>Ostreida</taxon>
        <taxon>Ostreoidea</taxon>
        <taxon>Ostreidae</taxon>
        <taxon>Magallana</taxon>
    </lineage>
</organism>
<dbReference type="GO" id="GO:0006606">
    <property type="term" value="P:protein import into nucleus"/>
    <property type="evidence" value="ECO:0007669"/>
    <property type="project" value="TreeGrafter"/>
</dbReference>
<feature type="compositionally biased region" description="Basic and acidic residues" evidence="1">
    <location>
        <begin position="308"/>
        <end position="340"/>
    </location>
</feature>
<dbReference type="InParanoid" id="K1Q7I6"/>
<feature type="compositionally biased region" description="Basic and acidic residues" evidence="1">
    <location>
        <begin position="187"/>
        <end position="234"/>
    </location>
</feature>
<dbReference type="Gene3D" id="1.25.10.10">
    <property type="entry name" value="Leucine-rich Repeat Variant"/>
    <property type="match status" value="1"/>
</dbReference>
<protein>
    <submittedName>
        <fullName evidence="2">Importin-11</fullName>
    </submittedName>
</protein>
<feature type="compositionally biased region" description="Basic and acidic residues" evidence="1">
    <location>
        <begin position="705"/>
        <end position="747"/>
    </location>
</feature>
<dbReference type="EMBL" id="JH819075">
    <property type="protein sequence ID" value="EKC29888.1"/>
    <property type="molecule type" value="Genomic_DNA"/>
</dbReference>
<dbReference type="AlphaFoldDB" id="K1Q7I6"/>
<dbReference type="InterPro" id="IPR011989">
    <property type="entry name" value="ARM-like"/>
</dbReference>
<feature type="region of interest" description="Disordered" evidence="1">
    <location>
        <begin position="308"/>
        <end position="357"/>
    </location>
</feature>
<feature type="compositionally biased region" description="Basic and acidic residues" evidence="1">
    <location>
        <begin position="49"/>
        <end position="98"/>
    </location>
</feature>
<gene>
    <name evidence="2" type="ORF">CGI_10023463</name>
</gene>
<dbReference type="PANTHER" id="PTHR10997">
    <property type="entry name" value="IMPORTIN-7, 8, 11"/>
    <property type="match status" value="1"/>
</dbReference>
<feature type="compositionally biased region" description="Basic and acidic residues" evidence="1">
    <location>
        <begin position="106"/>
        <end position="164"/>
    </location>
</feature>
<name>K1Q7I6_MAGGI</name>
<reference evidence="2" key="1">
    <citation type="journal article" date="2012" name="Nature">
        <title>The oyster genome reveals stress adaptation and complexity of shell formation.</title>
        <authorList>
            <person name="Zhang G."/>
            <person name="Fang X."/>
            <person name="Guo X."/>
            <person name="Li L."/>
            <person name="Luo R."/>
            <person name="Xu F."/>
            <person name="Yang P."/>
            <person name="Zhang L."/>
            <person name="Wang X."/>
            <person name="Qi H."/>
            <person name="Xiong Z."/>
            <person name="Que H."/>
            <person name="Xie Y."/>
            <person name="Holland P.W."/>
            <person name="Paps J."/>
            <person name="Zhu Y."/>
            <person name="Wu F."/>
            <person name="Chen Y."/>
            <person name="Wang J."/>
            <person name="Peng C."/>
            <person name="Meng J."/>
            <person name="Yang L."/>
            <person name="Liu J."/>
            <person name="Wen B."/>
            <person name="Zhang N."/>
            <person name="Huang Z."/>
            <person name="Zhu Q."/>
            <person name="Feng Y."/>
            <person name="Mount A."/>
            <person name="Hedgecock D."/>
            <person name="Xu Z."/>
            <person name="Liu Y."/>
            <person name="Domazet-Loso T."/>
            <person name="Du Y."/>
            <person name="Sun X."/>
            <person name="Zhang S."/>
            <person name="Liu B."/>
            <person name="Cheng P."/>
            <person name="Jiang X."/>
            <person name="Li J."/>
            <person name="Fan D."/>
            <person name="Wang W."/>
            <person name="Fu W."/>
            <person name="Wang T."/>
            <person name="Wang B."/>
            <person name="Zhang J."/>
            <person name="Peng Z."/>
            <person name="Li Y."/>
            <person name="Li N."/>
            <person name="Wang J."/>
            <person name="Chen M."/>
            <person name="He Y."/>
            <person name="Tan F."/>
            <person name="Song X."/>
            <person name="Zheng Q."/>
            <person name="Huang R."/>
            <person name="Yang H."/>
            <person name="Du X."/>
            <person name="Chen L."/>
            <person name="Yang M."/>
            <person name="Gaffney P.M."/>
            <person name="Wang S."/>
            <person name="Luo L."/>
            <person name="She Z."/>
            <person name="Ming Y."/>
            <person name="Huang W."/>
            <person name="Zhang S."/>
            <person name="Huang B."/>
            <person name="Zhang Y."/>
            <person name="Qu T."/>
            <person name="Ni P."/>
            <person name="Miao G."/>
            <person name="Wang J."/>
            <person name="Wang Q."/>
            <person name="Steinberg C.E."/>
            <person name="Wang H."/>
            <person name="Li N."/>
            <person name="Qian L."/>
            <person name="Zhang G."/>
            <person name="Li Y."/>
            <person name="Yang H."/>
            <person name="Liu X."/>
            <person name="Wang J."/>
            <person name="Yin Y."/>
            <person name="Wang J."/>
        </authorList>
    </citation>
    <scope>NUCLEOTIDE SEQUENCE [LARGE SCALE GENOMIC DNA]</scope>
    <source>
        <strain evidence="2">05x7-T-G4-1.051#20</strain>
    </source>
</reference>
<feature type="region of interest" description="Disordered" evidence="1">
    <location>
        <begin position="682"/>
        <end position="747"/>
    </location>
</feature>
<evidence type="ECO:0000313" key="2">
    <source>
        <dbReference type="EMBL" id="EKC29888.1"/>
    </source>
</evidence>
<dbReference type="PANTHER" id="PTHR10997:SF7">
    <property type="entry name" value="IMPORTIN-11"/>
    <property type="match status" value="1"/>
</dbReference>
<dbReference type="SUPFAM" id="SSF48371">
    <property type="entry name" value="ARM repeat"/>
    <property type="match status" value="1"/>
</dbReference>
<feature type="region of interest" description="Disordered" evidence="1">
    <location>
        <begin position="49"/>
        <end position="291"/>
    </location>
</feature>